<protein>
    <submittedName>
        <fullName evidence="2">Uncharacterized protein</fullName>
    </submittedName>
</protein>
<evidence type="ECO:0000256" key="1">
    <source>
        <dbReference type="SAM" id="MobiDB-lite"/>
    </source>
</evidence>
<accession>A0A7S4AA78</accession>
<feature type="compositionally biased region" description="Basic residues" evidence="1">
    <location>
        <begin position="82"/>
        <end position="93"/>
    </location>
</feature>
<dbReference type="AlphaFoldDB" id="A0A7S4AA78"/>
<sequence length="287" mass="32042">MESQLQLEEIRKAQRELNDAFSFRRSINVEKDSDPFEVNVQSPRGQDDVVTPAIKDLEYDLSTTATGAAAVAATDGAEVAPKKKKMRRIKKNKKSSEPAVEGEVPKVPADIATTNKPLVNDIPAELDIDEELRMAEEKAMETIFNDSNVGNEDLQLEEKETSNLAAQIREERIERLQGSTQPQESAMDQSRFQQQMSGDWNSQILANNDKLEPLGEVMNLLAVLEEEKIAADLRLQEEFKAREANEEEFYLEKRKLLEEAAAQVQASAYAGNIPMTSSTVSQTGNQI</sequence>
<reference evidence="2" key="1">
    <citation type="submission" date="2021-01" db="EMBL/GenBank/DDBJ databases">
        <authorList>
            <person name="Corre E."/>
            <person name="Pelletier E."/>
            <person name="Niang G."/>
            <person name="Scheremetjew M."/>
            <person name="Finn R."/>
            <person name="Kale V."/>
            <person name="Holt S."/>
            <person name="Cochrane G."/>
            <person name="Meng A."/>
            <person name="Brown T."/>
            <person name="Cohen L."/>
        </authorList>
    </citation>
    <scope>NUCLEOTIDE SEQUENCE</scope>
    <source>
        <strain evidence="2">10249 10 AB</strain>
    </source>
</reference>
<evidence type="ECO:0000313" key="2">
    <source>
        <dbReference type="EMBL" id="CAE0708788.1"/>
    </source>
</evidence>
<dbReference type="EMBL" id="HBIX01002052">
    <property type="protein sequence ID" value="CAE0708788.1"/>
    <property type="molecule type" value="Transcribed_RNA"/>
</dbReference>
<organism evidence="2">
    <name type="scientific">Pseudo-nitzschia australis</name>
    <dbReference type="NCBI Taxonomy" id="44445"/>
    <lineage>
        <taxon>Eukaryota</taxon>
        <taxon>Sar</taxon>
        <taxon>Stramenopiles</taxon>
        <taxon>Ochrophyta</taxon>
        <taxon>Bacillariophyta</taxon>
        <taxon>Bacillariophyceae</taxon>
        <taxon>Bacillariophycidae</taxon>
        <taxon>Bacillariales</taxon>
        <taxon>Bacillariaceae</taxon>
        <taxon>Pseudo-nitzschia</taxon>
    </lineage>
</organism>
<proteinExistence type="predicted"/>
<gene>
    <name evidence="2" type="ORF">PAUS00366_LOCUS1508</name>
</gene>
<name>A0A7S4AA78_9STRA</name>
<feature type="region of interest" description="Disordered" evidence="1">
    <location>
        <begin position="82"/>
        <end position="105"/>
    </location>
</feature>